<evidence type="ECO:0000256" key="1">
    <source>
        <dbReference type="ARBA" id="ARBA00006432"/>
    </source>
</evidence>
<dbReference type="InterPro" id="IPR020845">
    <property type="entry name" value="AMP-binding_CS"/>
</dbReference>
<protein>
    <submittedName>
        <fullName evidence="5">Medium-chain-fatty-acid--CoA ligase</fullName>
        <ecNumber evidence="5">6.2.1.-</ecNumber>
    </submittedName>
</protein>
<dbReference type="Pfam" id="PF13193">
    <property type="entry name" value="AMP-binding_C"/>
    <property type="match status" value="1"/>
</dbReference>
<dbReference type="InterPro" id="IPR050237">
    <property type="entry name" value="ATP-dep_AMP-bd_enzyme"/>
</dbReference>
<dbReference type="KEGG" id="rha:RHA1_ro08141"/>
<feature type="domain" description="AMP-dependent synthetase/ligase" evidence="3">
    <location>
        <begin position="38"/>
        <end position="404"/>
    </location>
</feature>
<dbReference type="InterPro" id="IPR000873">
    <property type="entry name" value="AMP-dep_synth/lig_dom"/>
</dbReference>
<dbReference type="HOGENOM" id="CLU_000022_59_5_11"/>
<comment type="similarity">
    <text evidence="1">Belongs to the ATP-dependent AMP-binding enzyme family.</text>
</comment>
<keyword evidence="2 5" id="KW-0436">Ligase</keyword>
<dbReference type="AlphaFoldDB" id="Q0RZV0"/>
<reference evidence="6" key="1">
    <citation type="journal article" date="2006" name="Proc. Natl. Acad. Sci. U.S.A.">
        <title>The complete genome of Rhodococcus sp. RHA1 provides insights into a catabolic powerhouse.</title>
        <authorList>
            <person name="McLeod M.P."/>
            <person name="Warren R.L."/>
            <person name="Hsiao W.W.L."/>
            <person name="Araki N."/>
            <person name="Myhre M."/>
            <person name="Fernandes C."/>
            <person name="Miyazawa D."/>
            <person name="Wong W."/>
            <person name="Lillquist A.L."/>
            <person name="Wang D."/>
            <person name="Dosanjh M."/>
            <person name="Hara H."/>
            <person name="Petrescu A."/>
            <person name="Morin R.D."/>
            <person name="Yang G."/>
            <person name="Stott J.M."/>
            <person name="Schein J.E."/>
            <person name="Shin H."/>
            <person name="Smailus D."/>
            <person name="Siddiqui A.S."/>
            <person name="Marra M.A."/>
            <person name="Jones S.J.M."/>
            <person name="Holt R."/>
            <person name="Brinkman F.S.L."/>
            <person name="Miyauchi K."/>
            <person name="Fukuda M."/>
            <person name="Davies J.E."/>
            <person name="Mohn W.W."/>
            <person name="Eltis L.D."/>
        </authorList>
    </citation>
    <scope>NUCLEOTIDE SEQUENCE [LARGE SCALE GENOMIC DNA]</scope>
    <source>
        <strain evidence="6">RHA1</strain>
    </source>
</reference>
<evidence type="ECO:0000256" key="2">
    <source>
        <dbReference type="ARBA" id="ARBA00022598"/>
    </source>
</evidence>
<keyword evidence="5" id="KW-0614">Plasmid</keyword>
<sequence length="542" mass="59380">MDAGRTLTHRIRRNTAMLATMMDRPLLISSLLWHAENVFADRVGVSCDAGRGDREFTYRDLGAATRRFAGAFDDLGIGFGTRVATLAWNTFGHLVAYYAVPASGAILHTVNHRVSPDHIAYTMDKAEDEVVLIDADLLPVLTEVLPRLPRIRHVVVFGTLDGIDRALSATVTWWSFDRLLHDAEPIEEFPEFDETTAASICFTSGTTGLPKGVVYSHRSTVLHALAISASGGVAIEGSRSYLLATQMSHVHSWGVPHAGVLQGARLVLPGPHPSPAELLRITTEQTPDVVVGAPAVAALMRERFDAEPARYDLGSVHTLWLGGQVPPSGLVNWWAAHGVSTVNGWGMTETSPMGTFSHVPASQGRPLPLFQVRIVDEDGRSLPWNGFTTGELEARSPWVTGTYLDDDRTGDAFDDGWLRTGDVAVIHPDGQVEIRDRVKDLIKSGGEWISSVELENTLLLHPAVLEAAVIAVPHETWQERPVAWVRLTDDVSDDGLRAHLAATLPKFWLPDTFVRVDEVPKTSVGKLDKARMRQRWRAGVEV</sequence>
<dbReference type="CDD" id="cd12119">
    <property type="entry name" value="ttLC_FACS_AlkK_like"/>
    <property type="match status" value="1"/>
</dbReference>
<evidence type="ECO:0000313" key="5">
    <source>
        <dbReference type="EMBL" id="ABG99186.1"/>
    </source>
</evidence>
<dbReference type="InterPro" id="IPR045851">
    <property type="entry name" value="AMP-bd_C_sf"/>
</dbReference>
<dbReference type="SUPFAM" id="SSF56801">
    <property type="entry name" value="Acetyl-CoA synthetase-like"/>
    <property type="match status" value="1"/>
</dbReference>
<dbReference type="PANTHER" id="PTHR43767">
    <property type="entry name" value="LONG-CHAIN-FATTY-ACID--COA LIGASE"/>
    <property type="match status" value="1"/>
</dbReference>
<accession>Q0RZV0</accession>
<geneLocation type="plasmid" evidence="5 6">
    <name>pRHL1</name>
</geneLocation>
<dbReference type="GO" id="GO:0016877">
    <property type="term" value="F:ligase activity, forming carbon-sulfur bonds"/>
    <property type="evidence" value="ECO:0007669"/>
    <property type="project" value="UniProtKB-ARBA"/>
</dbReference>
<dbReference type="PANTHER" id="PTHR43767:SF11">
    <property type="entry name" value="MEDIUM-CHAIN-FATTY-ACID--COA LIGASE"/>
    <property type="match status" value="1"/>
</dbReference>
<evidence type="ECO:0000313" key="6">
    <source>
        <dbReference type="Proteomes" id="UP000008710"/>
    </source>
</evidence>
<dbReference type="Gene3D" id="3.30.300.30">
    <property type="match status" value="1"/>
</dbReference>
<proteinExistence type="inferred from homology"/>
<dbReference type="InterPro" id="IPR042099">
    <property type="entry name" value="ANL_N_sf"/>
</dbReference>
<dbReference type="Proteomes" id="UP000008710">
    <property type="component" value="Plasmid pRHL1"/>
</dbReference>
<dbReference type="Gene3D" id="3.40.50.12780">
    <property type="entry name" value="N-terminal domain of ligase-like"/>
    <property type="match status" value="1"/>
</dbReference>
<dbReference type="InterPro" id="IPR025110">
    <property type="entry name" value="AMP-bd_C"/>
</dbReference>
<dbReference type="EC" id="6.2.1.-" evidence="5"/>
<dbReference type="FunFam" id="3.30.300.30:FF:000008">
    <property type="entry name" value="2,3-dihydroxybenzoate-AMP ligase"/>
    <property type="match status" value="1"/>
</dbReference>
<dbReference type="EMBL" id="CP000432">
    <property type="protein sequence ID" value="ABG99186.1"/>
    <property type="molecule type" value="Genomic_DNA"/>
</dbReference>
<gene>
    <name evidence="5" type="primary">fadD</name>
    <name evidence="5" type="ordered locus">RHA1_ro08141</name>
</gene>
<evidence type="ECO:0000259" key="4">
    <source>
        <dbReference type="Pfam" id="PF13193"/>
    </source>
</evidence>
<organism evidence="5 6">
    <name type="scientific">Rhodococcus jostii (strain RHA1)</name>
    <dbReference type="NCBI Taxonomy" id="101510"/>
    <lineage>
        <taxon>Bacteria</taxon>
        <taxon>Bacillati</taxon>
        <taxon>Actinomycetota</taxon>
        <taxon>Actinomycetes</taxon>
        <taxon>Mycobacteriales</taxon>
        <taxon>Nocardiaceae</taxon>
        <taxon>Rhodococcus</taxon>
    </lineage>
</organism>
<dbReference type="Pfam" id="PF00501">
    <property type="entry name" value="AMP-binding"/>
    <property type="match status" value="1"/>
</dbReference>
<dbReference type="RefSeq" id="WP_011599080.1">
    <property type="nucleotide sequence ID" value="NC_008269.1"/>
</dbReference>
<name>Q0RZV0_RHOJR</name>
<evidence type="ECO:0000259" key="3">
    <source>
        <dbReference type="Pfam" id="PF00501"/>
    </source>
</evidence>
<feature type="domain" description="AMP-binding enzyme C-terminal" evidence="4">
    <location>
        <begin position="453"/>
        <end position="526"/>
    </location>
</feature>
<dbReference type="PROSITE" id="PS00455">
    <property type="entry name" value="AMP_BINDING"/>
    <property type="match status" value="1"/>
</dbReference>